<name>A0A7V5RNU2_CALAY</name>
<dbReference type="EMBL" id="DRLI01000126">
    <property type="protein sequence ID" value="HHM02013.1"/>
    <property type="molecule type" value="Genomic_DNA"/>
</dbReference>
<evidence type="ECO:0000256" key="1">
    <source>
        <dbReference type="SAM" id="SignalP"/>
    </source>
</evidence>
<evidence type="ECO:0008006" key="3">
    <source>
        <dbReference type="Google" id="ProtNLM"/>
    </source>
</evidence>
<proteinExistence type="predicted"/>
<feature type="chain" id="PRO_5031360614" description="DUF3823 domain-containing protein" evidence="1">
    <location>
        <begin position="23"/>
        <end position="279"/>
    </location>
</feature>
<dbReference type="Proteomes" id="UP000885771">
    <property type="component" value="Unassembled WGS sequence"/>
</dbReference>
<accession>A0A7V5RNU2</accession>
<sequence>MRFLIRAAVLLLLTVSCTENFLFDDEITPVNTRSVEGYVQLRGETDHGGIYVYLEGFDVETYTDAGGYFKLEIPQNPRLQPGQGVDGAFYIWYYVDNYRLMNSLTLVRGGQFSYGHADINDEGRLKKTVVLPKLLDITTSVSPERISEEFDGVLQVNMTLKNLTDSVYVNVLERKFHELGGVYLINNPDSSNIQFVRLENAANRRVLVDSVQYWQMLVSRDSLPLFPGKYEVLPFVKLYHKGMPDVLREKFGSNASTFSREFLNLPRKVSPALLTIGRR</sequence>
<evidence type="ECO:0000313" key="2">
    <source>
        <dbReference type="EMBL" id="HHM02013.1"/>
    </source>
</evidence>
<reference evidence="2" key="1">
    <citation type="journal article" date="2020" name="mSystems">
        <title>Genome- and Community-Level Interaction Insights into Carbon Utilization and Element Cycling Functions of Hydrothermarchaeota in Hydrothermal Sediment.</title>
        <authorList>
            <person name="Zhou Z."/>
            <person name="Liu Y."/>
            <person name="Xu W."/>
            <person name="Pan J."/>
            <person name="Luo Z.H."/>
            <person name="Li M."/>
        </authorList>
    </citation>
    <scope>NUCLEOTIDE SEQUENCE [LARGE SCALE GENOMIC DNA]</scope>
    <source>
        <strain evidence="2">HyVt-460</strain>
    </source>
</reference>
<keyword evidence="1" id="KW-0732">Signal</keyword>
<feature type="signal peptide" evidence="1">
    <location>
        <begin position="1"/>
        <end position="22"/>
    </location>
</feature>
<gene>
    <name evidence="2" type="ORF">ENJ15_03305</name>
</gene>
<comment type="caution">
    <text evidence="2">The sequence shown here is derived from an EMBL/GenBank/DDBJ whole genome shotgun (WGS) entry which is preliminary data.</text>
</comment>
<dbReference type="PROSITE" id="PS51257">
    <property type="entry name" value="PROKAR_LIPOPROTEIN"/>
    <property type="match status" value="1"/>
</dbReference>
<organism evidence="2">
    <name type="scientific">Caldithrix abyssi</name>
    <dbReference type="NCBI Taxonomy" id="187145"/>
    <lineage>
        <taxon>Bacteria</taxon>
        <taxon>Pseudomonadati</taxon>
        <taxon>Calditrichota</taxon>
        <taxon>Calditrichia</taxon>
        <taxon>Calditrichales</taxon>
        <taxon>Calditrichaceae</taxon>
        <taxon>Caldithrix</taxon>
    </lineage>
</organism>
<protein>
    <recommendedName>
        <fullName evidence="3">DUF3823 domain-containing protein</fullName>
    </recommendedName>
</protein>
<dbReference type="AlphaFoldDB" id="A0A7V5RNU2"/>